<name>A0A837D4L2_9PSEU</name>
<dbReference type="AlphaFoldDB" id="A0A837D4L2"/>
<dbReference type="RefSeq" id="WP_037311682.1">
    <property type="nucleotide sequence ID" value="NZ_CALJZO010000120.1"/>
</dbReference>
<gene>
    <name evidence="2" type="ORF">MINT15_28950</name>
</gene>
<dbReference type="Proteomes" id="UP000030848">
    <property type="component" value="Unassembled WGS sequence"/>
</dbReference>
<dbReference type="GO" id="GO:0008483">
    <property type="term" value="F:transaminase activity"/>
    <property type="evidence" value="ECO:0007669"/>
    <property type="project" value="UniProtKB-KW"/>
</dbReference>
<dbReference type="GO" id="GO:0008696">
    <property type="term" value="F:4-amino-4-deoxychorismate lyase activity"/>
    <property type="evidence" value="ECO:0007669"/>
    <property type="project" value="TreeGrafter"/>
</dbReference>
<dbReference type="InterPro" id="IPR050571">
    <property type="entry name" value="Class-IV_PLP-Dep_Aminotrnsfr"/>
</dbReference>
<dbReference type="InterPro" id="IPR043131">
    <property type="entry name" value="BCAT-like_N"/>
</dbReference>
<dbReference type="EMBL" id="JRZE01000006">
    <property type="protein sequence ID" value="KHF42693.1"/>
    <property type="molecule type" value="Genomic_DNA"/>
</dbReference>
<dbReference type="OrthoDB" id="8912228at2"/>
<keyword evidence="2" id="KW-0032">Aminotransferase</keyword>
<evidence type="ECO:0000313" key="3">
    <source>
        <dbReference type="Proteomes" id="UP000030848"/>
    </source>
</evidence>
<comment type="similarity">
    <text evidence="1">Belongs to the class-IV pyridoxal-phosphate-dependent aminotransferase family.</text>
</comment>
<dbReference type="PANTHER" id="PTHR42743">
    <property type="entry name" value="AMINO-ACID AMINOTRANSFERASE"/>
    <property type="match status" value="1"/>
</dbReference>
<dbReference type="SUPFAM" id="SSF56752">
    <property type="entry name" value="D-aminoacid aminotransferase-like PLP-dependent enzymes"/>
    <property type="match status" value="1"/>
</dbReference>
<dbReference type="Pfam" id="PF01063">
    <property type="entry name" value="Aminotran_4"/>
    <property type="match status" value="1"/>
</dbReference>
<reference evidence="2 3" key="1">
    <citation type="submission" date="2014-10" db="EMBL/GenBank/DDBJ databases">
        <title>Genome sequence of Micropolyspora internatus JCM3315.</title>
        <authorList>
            <person name="Shin S.-K."/>
            <person name="Yi H."/>
        </authorList>
    </citation>
    <scope>NUCLEOTIDE SEQUENCE [LARGE SCALE GENOMIC DNA]</scope>
    <source>
        <strain evidence="2 3">JCM 3315</strain>
    </source>
</reference>
<dbReference type="InterPro" id="IPR036038">
    <property type="entry name" value="Aminotransferase-like"/>
</dbReference>
<protein>
    <submittedName>
        <fullName evidence="2">Branched-chain amino acid aminotransferase</fullName>
    </submittedName>
</protein>
<evidence type="ECO:0000313" key="2">
    <source>
        <dbReference type="EMBL" id="KHF42693.1"/>
    </source>
</evidence>
<keyword evidence="2" id="KW-0808">Transferase</keyword>
<proteinExistence type="inferred from homology"/>
<comment type="caution">
    <text evidence="2">The sequence shown here is derived from an EMBL/GenBank/DDBJ whole genome shotgun (WGS) entry which is preliminary data.</text>
</comment>
<dbReference type="GO" id="GO:0008153">
    <property type="term" value="P:4-aminobenzoate biosynthetic process"/>
    <property type="evidence" value="ECO:0007669"/>
    <property type="project" value="TreeGrafter"/>
</dbReference>
<organism evidence="2 3">
    <name type="scientific">Saccharomonospora viridis</name>
    <dbReference type="NCBI Taxonomy" id="1852"/>
    <lineage>
        <taxon>Bacteria</taxon>
        <taxon>Bacillati</taxon>
        <taxon>Actinomycetota</taxon>
        <taxon>Actinomycetes</taxon>
        <taxon>Pseudonocardiales</taxon>
        <taxon>Pseudonocardiaceae</taxon>
        <taxon>Saccharomonospora</taxon>
    </lineage>
</organism>
<accession>A0A837D4L2</accession>
<sequence length="273" mass="29441">MHAQLNGRPATADQLAAAAVGGYGHFTTLRVTDRRARGLDEHLDRLADGNRRVFDAELDRAFVRACLRRATPAEGTVIARVTSVGPPSTCSPDVLVTVREAANAPTPVRLRTVRADRAIPTIKHVGTFAQHFHARSARNAGYDDALFVTADGYVSETSVCNVGFIEHARNRIGAADGDSGTVGEDITVVWPRAPMLTGVTQTLLTRGLERLGVAVEHRRIPLSELGMFRAAFVCNAGSLLRPVTAVDDVTFPVDPESLALLWRAYETNPAEPI</sequence>
<dbReference type="Gene3D" id="3.20.10.10">
    <property type="entry name" value="D-amino Acid Aminotransferase, subunit A, domain 2"/>
    <property type="match status" value="1"/>
</dbReference>
<dbReference type="Gene3D" id="3.30.470.10">
    <property type="match status" value="1"/>
</dbReference>
<dbReference type="PANTHER" id="PTHR42743:SF2">
    <property type="entry name" value="AMINODEOXYCHORISMATE LYASE"/>
    <property type="match status" value="1"/>
</dbReference>
<dbReference type="InterPro" id="IPR043132">
    <property type="entry name" value="BCAT-like_C"/>
</dbReference>
<evidence type="ECO:0000256" key="1">
    <source>
        <dbReference type="ARBA" id="ARBA00009320"/>
    </source>
</evidence>
<dbReference type="NCBIfam" id="NF006734">
    <property type="entry name" value="PRK09266.1"/>
    <property type="match status" value="1"/>
</dbReference>
<dbReference type="GO" id="GO:0005829">
    <property type="term" value="C:cytosol"/>
    <property type="evidence" value="ECO:0007669"/>
    <property type="project" value="TreeGrafter"/>
</dbReference>
<dbReference type="InterPro" id="IPR001544">
    <property type="entry name" value="Aminotrans_IV"/>
</dbReference>